<keyword evidence="2" id="KW-1185">Reference proteome</keyword>
<reference evidence="1 2" key="1">
    <citation type="submission" date="2019-11" db="EMBL/GenBank/DDBJ databases">
        <authorList>
            <person name="Dong K."/>
        </authorList>
    </citation>
    <scope>NUCLEOTIDE SEQUENCE [LARGE SCALE GENOMIC DNA]</scope>
    <source>
        <strain evidence="1 2">NBRC 112902</strain>
    </source>
</reference>
<dbReference type="EMBL" id="WMIG01000046">
    <property type="protein sequence ID" value="MTH62602.1"/>
    <property type="molecule type" value="Genomic_DNA"/>
</dbReference>
<sequence>MPLDSQTSAEILTSITRAAQSLSELDAALHSADLANLQGKVASVMATEIVLLRHLATKLFDTDLPHDPVEISEALSQLSVES</sequence>
<name>A0A844HYT7_9RHOB</name>
<proteinExistence type="predicted"/>
<comment type="caution">
    <text evidence="1">The sequence shown here is derived from an EMBL/GenBank/DDBJ whole genome shotgun (WGS) entry which is preliminary data.</text>
</comment>
<dbReference type="RefSeq" id="WP_155042545.1">
    <property type="nucleotide sequence ID" value="NZ_WMIG01000046.1"/>
</dbReference>
<organism evidence="1 2">
    <name type="scientific">Paracoccus litorisediminis</name>
    <dbReference type="NCBI Taxonomy" id="2006130"/>
    <lineage>
        <taxon>Bacteria</taxon>
        <taxon>Pseudomonadati</taxon>
        <taxon>Pseudomonadota</taxon>
        <taxon>Alphaproteobacteria</taxon>
        <taxon>Rhodobacterales</taxon>
        <taxon>Paracoccaceae</taxon>
        <taxon>Paracoccus</taxon>
    </lineage>
</organism>
<evidence type="ECO:0000313" key="1">
    <source>
        <dbReference type="EMBL" id="MTH62602.1"/>
    </source>
</evidence>
<dbReference type="AlphaFoldDB" id="A0A844HYT7"/>
<gene>
    <name evidence="1" type="ORF">GL300_25860</name>
</gene>
<protein>
    <submittedName>
        <fullName evidence="1">Uncharacterized protein</fullName>
    </submittedName>
</protein>
<dbReference type="Proteomes" id="UP000449846">
    <property type="component" value="Unassembled WGS sequence"/>
</dbReference>
<evidence type="ECO:0000313" key="2">
    <source>
        <dbReference type="Proteomes" id="UP000449846"/>
    </source>
</evidence>
<accession>A0A844HYT7</accession>
<dbReference type="OrthoDB" id="7775299at2"/>